<protein>
    <recommendedName>
        <fullName evidence="3">Transposase</fullName>
    </recommendedName>
</protein>
<gene>
    <name evidence="1" type="ORF">MWG07_12065</name>
</gene>
<comment type="caution">
    <text evidence="1">The sequence shown here is derived from an EMBL/GenBank/DDBJ whole genome shotgun (WGS) entry which is preliminary data.</text>
</comment>
<evidence type="ECO:0000313" key="2">
    <source>
        <dbReference type="Proteomes" id="UP001173223"/>
    </source>
</evidence>
<evidence type="ECO:0000313" key="1">
    <source>
        <dbReference type="EMBL" id="MDK4512986.1"/>
    </source>
</evidence>
<reference evidence="1" key="1">
    <citation type="journal article" date="2022" name="Gene">
        <title>A genome-led study on the pathogenesis of Fusobacterium necrophorum infections.</title>
        <authorList>
            <person name="Thapa G."/>
            <person name="Jayal A."/>
            <person name="Sikazwe E."/>
            <person name="Perry T."/>
            <person name="Mohammed Al Balushi A."/>
            <person name="Livingstone P."/>
        </authorList>
    </citation>
    <scope>NUCLEOTIDE SEQUENCE</scope>
    <source>
        <strain evidence="1">BRON_8</strain>
    </source>
</reference>
<dbReference type="RefSeq" id="WP_285049445.1">
    <property type="nucleotide sequence ID" value="NZ_JAMGSS010000064.1"/>
</dbReference>
<dbReference type="EMBL" id="JAMGTK010000034">
    <property type="protein sequence ID" value="MDK4512986.1"/>
    <property type="molecule type" value="Genomic_DNA"/>
</dbReference>
<dbReference type="AlphaFoldDB" id="A0AAW6WE37"/>
<keyword evidence="2" id="KW-1185">Reference proteome</keyword>
<accession>A0AAW6WE37</accession>
<name>A0AAW6WE37_9FUSO</name>
<dbReference type="Proteomes" id="UP001173223">
    <property type="component" value="Unassembled WGS sequence"/>
</dbReference>
<proteinExistence type="predicted"/>
<evidence type="ECO:0008006" key="3">
    <source>
        <dbReference type="Google" id="ProtNLM"/>
    </source>
</evidence>
<sequence>MKKKHISKMSVDEIMKAIMSDYIAGFSLKKIQQRYGDFGVQYIKKYLHQSPNYAWYDFFNTGNNDLLKREIIKKFIKGSSKKEIKKQYGEYGLFIISKFLQLLPIEKI</sequence>
<organism evidence="1 2">
    <name type="scientific">Fusobacterium necrophorum</name>
    <dbReference type="NCBI Taxonomy" id="859"/>
    <lineage>
        <taxon>Bacteria</taxon>
        <taxon>Fusobacteriati</taxon>
        <taxon>Fusobacteriota</taxon>
        <taxon>Fusobacteriia</taxon>
        <taxon>Fusobacteriales</taxon>
        <taxon>Fusobacteriaceae</taxon>
        <taxon>Fusobacterium</taxon>
    </lineage>
</organism>
<reference evidence="1" key="2">
    <citation type="submission" date="2022-04" db="EMBL/GenBank/DDBJ databases">
        <authorList>
            <person name="Livingstone P.G."/>
        </authorList>
    </citation>
    <scope>NUCLEOTIDE SEQUENCE</scope>
    <source>
        <strain evidence="1">BRON_8</strain>
    </source>
</reference>